<reference evidence="3 4" key="1">
    <citation type="submission" date="2016-10" db="EMBL/GenBank/DDBJ databases">
        <authorList>
            <person name="de Groot N.N."/>
        </authorList>
    </citation>
    <scope>NUCLEOTIDE SEQUENCE [LARGE SCALE GENOMIC DNA]</scope>
    <source>
        <strain evidence="3 4">DSM 26515</strain>
    </source>
</reference>
<protein>
    <submittedName>
        <fullName evidence="3">Uncharacterized protein</fullName>
    </submittedName>
</protein>
<dbReference type="OrthoDB" id="9995797at2"/>
<dbReference type="AlphaFoldDB" id="A0A1H6Q516"/>
<feature type="region of interest" description="Disordered" evidence="1">
    <location>
        <begin position="62"/>
        <end position="101"/>
    </location>
</feature>
<organism evidence="3 4">
    <name type="scientific">Frateuria terrea</name>
    <dbReference type="NCBI Taxonomy" id="529704"/>
    <lineage>
        <taxon>Bacteria</taxon>
        <taxon>Pseudomonadati</taxon>
        <taxon>Pseudomonadota</taxon>
        <taxon>Gammaproteobacteria</taxon>
        <taxon>Lysobacterales</taxon>
        <taxon>Rhodanobacteraceae</taxon>
        <taxon>Frateuria</taxon>
    </lineage>
</organism>
<evidence type="ECO:0000313" key="4">
    <source>
        <dbReference type="Proteomes" id="UP000199420"/>
    </source>
</evidence>
<name>A0A1H6Q516_9GAMM</name>
<feature type="region of interest" description="Disordered" evidence="1">
    <location>
        <begin position="116"/>
        <end position="139"/>
    </location>
</feature>
<accession>A0A1H6Q516</accession>
<dbReference type="EMBL" id="FNYC01000001">
    <property type="protein sequence ID" value="SEI38919.1"/>
    <property type="molecule type" value="Genomic_DNA"/>
</dbReference>
<evidence type="ECO:0000256" key="1">
    <source>
        <dbReference type="SAM" id="MobiDB-lite"/>
    </source>
</evidence>
<feature type="signal peptide" evidence="2">
    <location>
        <begin position="1"/>
        <end position="29"/>
    </location>
</feature>
<feature type="compositionally biased region" description="Basic and acidic residues" evidence="1">
    <location>
        <begin position="62"/>
        <end position="73"/>
    </location>
</feature>
<keyword evidence="2" id="KW-0732">Signal</keyword>
<sequence>MSFETRASLRLWSAVLVLALPAAAAAWQAQPPRPAAPPPVIVVQPPANARFQQVVREHEVRDQLQKSQLEEQLRQNQTDATRRPYAANPIHATRLDQADQAQRELYRARQQDLLDRYQNAVAPPVVHPDKSPASSRSGG</sequence>
<evidence type="ECO:0000313" key="3">
    <source>
        <dbReference type="EMBL" id="SEI38919.1"/>
    </source>
</evidence>
<evidence type="ECO:0000256" key="2">
    <source>
        <dbReference type="SAM" id="SignalP"/>
    </source>
</evidence>
<proteinExistence type="predicted"/>
<keyword evidence="4" id="KW-1185">Reference proteome</keyword>
<dbReference type="RefSeq" id="WP_091332822.1">
    <property type="nucleotide sequence ID" value="NZ_FNYC01000001.1"/>
</dbReference>
<feature type="chain" id="PRO_5011782999" evidence="2">
    <location>
        <begin position="30"/>
        <end position="139"/>
    </location>
</feature>
<gene>
    <name evidence="3" type="ORF">SAMN04487997_0382</name>
</gene>
<dbReference type="Proteomes" id="UP000199420">
    <property type="component" value="Unassembled WGS sequence"/>
</dbReference>